<dbReference type="Gene3D" id="3.30.300.20">
    <property type="match status" value="1"/>
</dbReference>
<protein>
    <recommendedName>
        <fullName evidence="4">Organic hydroperoxide resistance protein</fullName>
    </recommendedName>
</protein>
<dbReference type="RefSeq" id="XP_016259387.1">
    <property type="nucleotide sequence ID" value="XM_016410365.1"/>
</dbReference>
<dbReference type="Proteomes" id="UP000053342">
    <property type="component" value="Unassembled WGS sequence"/>
</dbReference>
<evidence type="ECO:0000313" key="2">
    <source>
        <dbReference type="EMBL" id="KIW39171.1"/>
    </source>
</evidence>
<organism evidence="2 3">
    <name type="scientific">Exophiala oligosperma</name>
    <dbReference type="NCBI Taxonomy" id="215243"/>
    <lineage>
        <taxon>Eukaryota</taxon>
        <taxon>Fungi</taxon>
        <taxon>Dikarya</taxon>
        <taxon>Ascomycota</taxon>
        <taxon>Pezizomycotina</taxon>
        <taxon>Eurotiomycetes</taxon>
        <taxon>Chaetothyriomycetidae</taxon>
        <taxon>Chaetothyriales</taxon>
        <taxon>Herpotrichiellaceae</taxon>
        <taxon>Exophiala</taxon>
    </lineage>
</organism>
<dbReference type="InterPro" id="IPR019953">
    <property type="entry name" value="OHR"/>
</dbReference>
<dbReference type="PANTHER" id="PTHR33797">
    <property type="entry name" value="ORGANIC HYDROPEROXIDE RESISTANCE PROTEIN-LIKE"/>
    <property type="match status" value="1"/>
</dbReference>
<dbReference type="InterPro" id="IPR036102">
    <property type="entry name" value="OsmC/Ohrsf"/>
</dbReference>
<dbReference type="GO" id="GO:0006979">
    <property type="term" value="P:response to oxidative stress"/>
    <property type="evidence" value="ECO:0007669"/>
    <property type="project" value="InterPro"/>
</dbReference>
<evidence type="ECO:0000313" key="3">
    <source>
        <dbReference type="Proteomes" id="UP000053342"/>
    </source>
</evidence>
<dbReference type="InterPro" id="IPR015946">
    <property type="entry name" value="KH_dom-like_a/b"/>
</dbReference>
<evidence type="ECO:0000256" key="1">
    <source>
        <dbReference type="ARBA" id="ARBA00007378"/>
    </source>
</evidence>
<sequence>MAKALGGQGDVGKTNPEELFAAGYGACFQSAMNASAISLKIKMPEREEDSVVETTVHLVGDMKKLDMGIRVDMKVKVKGLERNQLEKVVAKAKEVCPYSRATKGNVTTNIEVVHG</sequence>
<dbReference type="SUPFAM" id="SSF82784">
    <property type="entry name" value="OsmC-like"/>
    <property type="match status" value="1"/>
</dbReference>
<dbReference type="HOGENOM" id="CLU_106355_3_1_1"/>
<evidence type="ECO:0008006" key="4">
    <source>
        <dbReference type="Google" id="ProtNLM"/>
    </source>
</evidence>
<dbReference type="NCBIfam" id="TIGR03561">
    <property type="entry name" value="organ_hyd_perox"/>
    <property type="match status" value="1"/>
</dbReference>
<dbReference type="OrthoDB" id="60422at2759"/>
<keyword evidence="3" id="KW-1185">Reference proteome</keyword>
<dbReference type="EMBL" id="KN847340">
    <property type="protein sequence ID" value="KIW39171.1"/>
    <property type="molecule type" value="Genomic_DNA"/>
</dbReference>
<dbReference type="PANTHER" id="PTHR33797:SF2">
    <property type="entry name" value="ORGANIC HYDROPEROXIDE RESISTANCE PROTEIN-LIKE"/>
    <property type="match status" value="1"/>
</dbReference>
<accession>A0A0D2AGC9</accession>
<dbReference type="Pfam" id="PF02566">
    <property type="entry name" value="OsmC"/>
    <property type="match status" value="1"/>
</dbReference>
<dbReference type="AlphaFoldDB" id="A0A0D2AGC9"/>
<name>A0A0D2AGC9_9EURO</name>
<dbReference type="VEuPathDB" id="FungiDB:PV06_08972"/>
<dbReference type="InterPro" id="IPR003718">
    <property type="entry name" value="OsmC/Ohr_fam"/>
</dbReference>
<gene>
    <name evidence="2" type="ORF">PV06_08972</name>
</gene>
<comment type="similarity">
    <text evidence="1">Belongs to the OsmC/Ohr family.</text>
</comment>
<proteinExistence type="inferred from homology"/>
<dbReference type="GeneID" id="27361046"/>
<reference evidence="2 3" key="1">
    <citation type="submission" date="2015-01" db="EMBL/GenBank/DDBJ databases">
        <title>The Genome Sequence of Exophiala oligosperma CBS72588.</title>
        <authorList>
            <consortium name="The Broad Institute Genomics Platform"/>
            <person name="Cuomo C."/>
            <person name="de Hoog S."/>
            <person name="Gorbushina A."/>
            <person name="Stielow B."/>
            <person name="Teixiera M."/>
            <person name="Abouelleil A."/>
            <person name="Chapman S.B."/>
            <person name="Priest M."/>
            <person name="Young S.K."/>
            <person name="Wortman J."/>
            <person name="Nusbaum C."/>
            <person name="Birren B."/>
        </authorList>
    </citation>
    <scope>NUCLEOTIDE SEQUENCE [LARGE SCALE GENOMIC DNA]</scope>
    <source>
        <strain evidence="2 3">CBS 72588</strain>
    </source>
</reference>